<dbReference type="AlphaFoldDB" id="A0A9P4VR13"/>
<evidence type="ECO:0000313" key="3">
    <source>
        <dbReference type="Proteomes" id="UP000799429"/>
    </source>
</evidence>
<reference evidence="2" key="1">
    <citation type="journal article" date="2020" name="Stud. Mycol.">
        <title>101 Dothideomycetes genomes: a test case for predicting lifestyles and emergence of pathogens.</title>
        <authorList>
            <person name="Haridas S."/>
            <person name="Albert R."/>
            <person name="Binder M."/>
            <person name="Bloem J."/>
            <person name="Labutti K."/>
            <person name="Salamov A."/>
            <person name="Andreopoulos B."/>
            <person name="Baker S."/>
            <person name="Barry K."/>
            <person name="Bills G."/>
            <person name="Bluhm B."/>
            <person name="Cannon C."/>
            <person name="Castanera R."/>
            <person name="Culley D."/>
            <person name="Daum C."/>
            <person name="Ezra D."/>
            <person name="Gonzalez J."/>
            <person name="Henrissat B."/>
            <person name="Kuo A."/>
            <person name="Liang C."/>
            <person name="Lipzen A."/>
            <person name="Lutzoni F."/>
            <person name="Magnuson J."/>
            <person name="Mondo S."/>
            <person name="Nolan M."/>
            <person name="Ohm R."/>
            <person name="Pangilinan J."/>
            <person name="Park H.-J."/>
            <person name="Ramirez L."/>
            <person name="Alfaro M."/>
            <person name="Sun H."/>
            <person name="Tritt A."/>
            <person name="Yoshinaga Y."/>
            <person name="Zwiers L.-H."/>
            <person name="Turgeon B."/>
            <person name="Goodwin S."/>
            <person name="Spatafora J."/>
            <person name="Crous P."/>
            <person name="Grigoriev I."/>
        </authorList>
    </citation>
    <scope>NUCLEOTIDE SEQUENCE</scope>
    <source>
        <strain evidence="2">CBS 101060</strain>
    </source>
</reference>
<feature type="compositionally biased region" description="Basic and acidic residues" evidence="1">
    <location>
        <begin position="54"/>
        <end position="63"/>
    </location>
</feature>
<comment type="caution">
    <text evidence="2">The sequence shown here is derived from an EMBL/GenBank/DDBJ whole genome shotgun (WGS) entry which is preliminary data.</text>
</comment>
<gene>
    <name evidence="2" type="ORF">M501DRAFT_986874</name>
</gene>
<evidence type="ECO:0000256" key="1">
    <source>
        <dbReference type="SAM" id="MobiDB-lite"/>
    </source>
</evidence>
<dbReference type="Proteomes" id="UP000799429">
    <property type="component" value="Unassembled WGS sequence"/>
</dbReference>
<name>A0A9P4VR13_9PEZI</name>
<protein>
    <submittedName>
        <fullName evidence="2">Uncharacterized protein</fullName>
    </submittedName>
</protein>
<proteinExistence type="predicted"/>
<organism evidence="2 3">
    <name type="scientific">Patellaria atrata CBS 101060</name>
    <dbReference type="NCBI Taxonomy" id="1346257"/>
    <lineage>
        <taxon>Eukaryota</taxon>
        <taxon>Fungi</taxon>
        <taxon>Dikarya</taxon>
        <taxon>Ascomycota</taxon>
        <taxon>Pezizomycotina</taxon>
        <taxon>Dothideomycetes</taxon>
        <taxon>Dothideomycetes incertae sedis</taxon>
        <taxon>Patellariales</taxon>
        <taxon>Patellariaceae</taxon>
        <taxon>Patellaria</taxon>
    </lineage>
</organism>
<feature type="region of interest" description="Disordered" evidence="1">
    <location>
        <begin position="19"/>
        <end position="71"/>
    </location>
</feature>
<keyword evidence="3" id="KW-1185">Reference proteome</keyword>
<dbReference type="EMBL" id="MU006101">
    <property type="protein sequence ID" value="KAF2837074.1"/>
    <property type="molecule type" value="Genomic_DNA"/>
</dbReference>
<sequence length="194" mass="21608">MGRLRSEIKHVMLKGKKVLAKSKLPSNESTSKAPETTTTQEKFSSAKPSSFLKGDLKLTDPHGSDTTLDTASTKRSVQLNYGLRYGGQSSPRVKPILFHQVKFHADVQLGKDEVLELSNLLQEVQKVATKIAVIASESGKPQRNDQENAMICCAIRELMRKDWASLQSIFQISPGPNVSEYLYLLRAEEQILVH</sequence>
<feature type="compositionally biased region" description="Polar residues" evidence="1">
    <location>
        <begin position="24"/>
        <end position="48"/>
    </location>
</feature>
<evidence type="ECO:0000313" key="2">
    <source>
        <dbReference type="EMBL" id="KAF2837074.1"/>
    </source>
</evidence>
<accession>A0A9P4VR13</accession>